<dbReference type="RefSeq" id="WP_274273364.1">
    <property type="nucleotide sequence ID" value="NZ_CP117834.1"/>
</dbReference>
<dbReference type="PANTHER" id="PTHR33841:SF5">
    <property type="entry name" value="DNA METHYLASE (MODIFICATION METHYLASE) (METHYLTRANSFERASE)-RELATED"/>
    <property type="match status" value="1"/>
</dbReference>
<comment type="similarity">
    <text evidence="1">Belongs to the N(4)/N(6)-methyltransferase family.</text>
</comment>
<dbReference type="Gene3D" id="3.40.50.150">
    <property type="entry name" value="Vaccinia Virus protein VP39"/>
    <property type="match status" value="1"/>
</dbReference>
<dbReference type="CDD" id="cd02440">
    <property type="entry name" value="AdoMet_MTases"/>
    <property type="match status" value="1"/>
</dbReference>
<evidence type="ECO:0000313" key="9">
    <source>
        <dbReference type="EMBL" id="WDF05498.1"/>
    </source>
</evidence>
<evidence type="ECO:0000256" key="5">
    <source>
        <dbReference type="ARBA" id="ARBA00022691"/>
    </source>
</evidence>
<evidence type="ECO:0000256" key="2">
    <source>
        <dbReference type="ARBA" id="ARBA00011900"/>
    </source>
</evidence>
<keyword evidence="4" id="KW-0808">Transferase</keyword>
<proteinExistence type="inferred from homology"/>
<dbReference type="PROSITE" id="PS00092">
    <property type="entry name" value="N6_MTASE"/>
    <property type="match status" value="1"/>
</dbReference>
<keyword evidence="3 9" id="KW-0489">Methyltransferase</keyword>
<dbReference type="GO" id="GO:0032259">
    <property type="term" value="P:methylation"/>
    <property type="evidence" value="ECO:0007669"/>
    <property type="project" value="UniProtKB-KW"/>
</dbReference>
<keyword evidence="10" id="KW-1185">Reference proteome</keyword>
<evidence type="ECO:0000259" key="7">
    <source>
        <dbReference type="Pfam" id="PF07669"/>
    </source>
</evidence>
<evidence type="ECO:0000259" key="8">
    <source>
        <dbReference type="Pfam" id="PF22837"/>
    </source>
</evidence>
<dbReference type="InterPro" id="IPR002052">
    <property type="entry name" value="DNA_methylase_N6_adenine_CS"/>
</dbReference>
<sequence length="529" mass="61846">MNSNKINGSYYTPNYLAEFIIKEVIDINAEKDKELKVLEPSSGDGIFINSLLKNAGNSNYIFDIVEREPDELNKVRNQFKGGDSHHFAYYHPIDFLKFQAERSFDLIIGNPPYIGRKHLSKEQIESSQKIFSDNLLDPNNFKNIWMAFLLKSYNLLNVDGTICFILPAEFLQVNYTNEIRNFLIQNFEEIRIYLFNELIFHDIEQDVIILHLAKKGKAQGIKYLEVSTLNDRVISVKNMGKISHVNNDKWSNYLLDHQEYDFIKSINENFYKVNELCNATAGIVTAANDFFILNSSSVRNMQLDNYVHPIIKKSSNLSSGLVVNEDNLKMLNDEDIPNQLLVLNEDIQNYPEFVTKYLDQGITQNIHERYKCRKRNRWYEVPMLSAAEAIFFKRSGKFPKLVVNDAKILNTDTGYRILMKDGYDVKSFVYSFYNSFTLLMSEICGRFYGGGVLELTPNEFKRLPIPYIQISSYQFDKLDELFKNQTPIEEILEYTDKKILIETFKLDEKEVERIRKIKTKLMKRRLKLN</sequence>
<keyword evidence="5" id="KW-0949">S-adenosyl-L-methionine</keyword>
<evidence type="ECO:0000256" key="1">
    <source>
        <dbReference type="ARBA" id="ARBA00006594"/>
    </source>
</evidence>
<dbReference type="PRINTS" id="PR00507">
    <property type="entry name" value="N12N6MTFRASE"/>
</dbReference>
<feature type="domain" description="Type II methyltransferase M.TaqI-like" evidence="7">
    <location>
        <begin position="87"/>
        <end position="197"/>
    </location>
</feature>
<dbReference type="EC" id="2.1.1.72" evidence="2"/>
<name>A0ABY7W993_9BACI</name>
<gene>
    <name evidence="9" type="ORF">PQ477_08665</name>
</gene>
<evidence type="ECO:0000313" key="10">
    <source>
        <dbReference type="Proteomes" id="UP001215143"/>
    </source>
</evidence>
<dbReference type="GO" id="GO:0008168">
    <property type="term" value="F:methyltransferase activity"/>
    <property type="evidence" value="ECO:0007669"/>
    <property type="project" value="UniProtKB-KW"/>
</dbReference>
<dbReference type="InterPro" id="IPR054520">
    <property type="entry name" value="M_Eco57I_C"/>
</dbReference>
<reference evidence="9 10" key="1">
    <citation type="submission" date="2023-02" db="EMBL/GenBank/DDBJ databases">
        <authorList>
            <person name="Liu G."/>
        </authorList>
    </citation>
    <scope>NUCLEOTIDE SEQUENCE [LARGE SCALE GENOMIC DNA]</scope>
    <source>
        <strain evidence="9 10">DSM 23008</strain>
    </source>
</reference>
<evidence type="ECO:0000256" key="4">
    <source>
        <dbReference type="ARBA" id="ARBA00022679"/>
    </source>
</evidence>
<organism evidence="9 10">
    <name type="scientific">Shouchella hunanensis</name>
    <dbReference type="NCBI Taxonomy" id="766894"/>
    <lineage>
        <taxon>Bacteria</taxon>
        <taxon>Bacillati</taxon>
        <taxon>Bacillota</taxon>
        <taxon>Bacilli</taxon>
        <taxon>Bacillales</taxon>
        <taxon>Bacillaceae</taxon>
        <taxon>Shouchella</taxon>
    </lineage>
</organism>
<evidence type="ECO:0000256" key="3">
    <source>
        <dbReference type="ARBA" id="ARBA00022603"/>
    </source>
</evidence>
<dbReference type="InterPro" id="IPR050953">
    <property type="entry name" value="N4_N6_ade-DNA_methylase"/>
</dbReference>
<accession>A0ABY7W993</accession>
<dbReference type="Proteomes" id="UP001215143">
    <property type="component" value="Chromosome"/>
</dbReference>
<comment type="catalytic activity">
    <reaction evidence="6">
        <text>a 2'-deoxyadenosine in DNA + S-adenosyl-L-methionine = an N(6)-methyl-2'-deoxyadenosine in DNA + S-adenosyl-L-homocysteine + H(+)</text>
        <dbReference type="Rhea" id="RHEA:15197"/>
        <dbReference type="Rhea" id="RHEA-COMP:12418"/>
        <dbReference type="Rhea" id="RHEA-COMP:12419"/>
        <dbReference type="ChEBI" id="CHEBI:15378"/>
        <dbReference type="ChEBI" id="CHEBI:57856"/>
        <dbReference type="ChEBI" id="CHEBI:59789"/>
        <dbReference type="ChEBI" id="CHEBI:90615"/>
        <dbReference type="ChEBI" id="CHEBI:90616"/>
        <dbReference type="EC" id="2.1.1.72"/>
    </reaction>
</comment>
<protein>
    <recommendedName>
        <fullName evidence="2">site-specific DNA-methyltransferase (adenine-specific)</fullName>
        <ecNumber evidence="2">2.1.1.72</ecNumber>
    </recommendedName>
</protein>
<dbReference type="PANTHER" id="PTHR33841">
    <property type="entry name" value="DNA METHYLTRANSFERASE YEEA-RELATED"/>
    <property type="match status" value="1"/>
</dbReference>
<dbReference type="Pfam" id="PF22837">
    <property type="entry name" value="M_Eco57I_C"/>
    <property type="match status" value="1"/>
</dbReference>
<dbReference type="SUPFAM" id="SSF53335">
    <property type="entry name" value="S-adenosyl-L-methionine-dependent methyltransferases"/>
    <property type="match status" value="1"/>
</dbReference>
<dbReference type="InterPro" id="IPR011639">
    <property type="entry name" value="MethylTrfase_TaqI-like_dom"/>
</dbReference>
<dbReference type="InterPro" id="IPR029063">
    <property type="entry name" value="SAM-dependent_MTases_sf"/>
</dbReference>
<dbReference type="Pfam" id="PF07669">
    <property type="entry name" value="Eco57I"/>
    <property type="match status" value="1"/>
</dbReference>
<dbReference type="EMBL" id="CP117834">
    <property type="protein sequence ID" value="WDF05498.1"/>
    <property type="molecule type" value="Genomic_DNA"/>
</dbReference>
<evidence type="ECO:0000256" key="6">
    <source>
        <dbReference type="ARBA" id="ARBA00047942"/>
    </source>
</evidence>
<feature type="domain" description="Type II methyltransferase M.Eco57I C-terminal" evidence="8">
    <location>
        <begin position="248"/>
        <end position="500"/>
    </location>
</feature>